<dbReference type="Proteomes" id="UP000241462">
    <property type="component" value="Unassembled WGS sequence"/>
</dbReference>
<proteinExistence type="predicted"/>
<accession>A0A2T3AAB3</accession>
<dbReference type="InParanoid" id="A0A2T3AAB3"/>
<keyword evidence="1" id="KW-1133">Transmembrane helix</keyword>
<gene>
    <name evidence="2" type="ORF">BD289DRAFT_230678</name>
</gene>
<keyword evidence="3" id="KW-1185">Reference proteome</keyword>
<sequence>MRVCLAARCARLPNKSRLYFHPRDSRDVLEMPSLLRLLCWISQLGFSPQRLPFVLHMLLIDDHTPRDHHLGPGTLYSMHSDRPGSGCQSSPPIARQQLPRLKEGVTVFETITHSFGHHVRSEQIPRQGPGPESGAWWLNLLRCLLMGVLMVLTTLGSADLLLLILNIRPTRPTRPTTAVNS</sequence>
<organism evidence="2 3">
    <name type="scientific">Coniella lustricola</name>
    <dbReference type="NCBI Taxonomy" id="2025994"/>
    <lineage>
        <taxon>Eukaryota</taxon>
        <taxon>Fungi</taxon>
        <taxon>Dikarya</taxon>
        <taxon>Ascomycota</taxon>
        <taxon>Pezizomycotina</taxon>
        <taxon>Sordariomycetes</taxon>
        <taxon>Sordariomycetidae</taxon>
        <taxon>Diaporthales</taxon>
        <taxon>Schizoparmaceae</taxon>
        <taxon>Coniella</taxon>
    </lineage>
</organism>
<dbReference type="AlphaFoldDB" id="A0A2T3AAB3"/>
<feature type="transmembrane region" description="Helical" evidence="1">
    <location>
        <begin position="136"/>
        <end position="165"/>
    </location>
</feature>
<keyword evidence="1" id="KW-0812">Transmembrane</keyword>
<name>A0A2T3AAB3_9PEZI</name>
<evidence type="ECO:0000256" key="1">
    <source>
        <dbReference type="SAM" id="Phobius"/>
    </source>
</evidence>
<reference evidence="2 3" key="1">
    <citation type="journal article" date="2018" name="Mycol. Prog.">
        <title>Coniella lustricola, a new species from submerged detritus.</title>
        <authorList>
            <person name="Raudabaugh D.B."/>
            <person name="Iturriaga T."/>
            <person name="Carver A."/>
            <person name="Mondo S."/>
            <person name="Pangilinan J."/>
            <person name="Lipzen A."/>
            <person name="He G."/>
            <person name="Amirebrahimi M."/>
            <person name="Grigoriev I.V."/>
            <person name="Miller A.N."/>
        </authorList>
    </citation>
    <scope>NUCLEOTIDE SEQUENCE [LARGE SCALE GENOMIC DNA]</scope>
    <source>
        <strain evidence="2 3">B22-T-1</strain>
    </source>
</reference>
<evidence type="ECO:0000313" key="2">
    <source>
        <dbReference type="EMBL" id="PSR88649.1"/>
    </source>
</evidence>
<dbReference type="EMBL" id="KZ678426">
    <property type="protein sequence ID" value="PSR88649.1"/>
    <property type="molecule type" value="Genomic_DNA"/>
</dbReference>
<keyword evidence="1" id="KW-0472">Membrane</keyword>
<evidence type="ECO:0000313" key="3">
    <source>
        <dbReference type="Proteomes" id="UP000241462"/>
    </source>
</evidence>
<protein>
    <submittedName>
        <fullName evidence="2">Uncharacterized protein</fullName>
    </submittedName>
</protein>